<evidence type="ECO:0000256" key="1">
    <source>
        <dbReference type="ARBA" id="ARBA00022857"/>
    </source>
</evidence>
<dbReference type="Pfam" id="PF00107">
    <property type="entry name" value="ADH_zinc_N"/>
    <property type="match status" value="1"/>
</dbReference>
<evidence type="ECO:0000313" key="4">
    <source>
        <dbReference type="EMBL" id="QDL07487.1"/>
    </source>
</evidence>
<dbReference type="GO" id="GO:0016651">
    <property type="term" value="F:oxidoreductase activity, acting on NAD(P)H"/>
    <property type="evidence" value="ECO:0007669"/>
    <property type="project" value="TreeGrafter"/>
</dbReference>
<dbReference type="InterPro" id="IPR013149">
    <property type="entry name" value="ADH-like_C"/>
</dbReference>
<accession>A0A856MEK5</accession>
<dbReference type="KEGG" id="bsen:DP114_05860"/>
<protein>
    <recommendedName>
        <fullName evidence="3">Enoyl reductase (ER) domain-containing protein</fullName>
    </recommendedName>
</protein>
<dbReference type="Gene3D" id="3.40.50.720">
    <property type="entry name" value="NAD(P)-binding Rossmann-like Domain"/>
    <property type="match status" value="1"/>
</dbReference>
<dbReference type="InterPro" id="IPR011032">
    <property type="entry name" value="GroES-like_sf"/>
</dbReference>
<organism evidence="4 5">
    <name type="scientific">Brasilonema sennae CENA114</name>
    <dbReference type="NCBI Taxonomy" id="415709"/>
    <lineage>
        <taxon>Bacteria</taxon>
        <taxon>Bacillati</taxon>
        <taxon>Cyanobacteriota</taxon>
        <taxon>Cyanophyceae</taxon>
        <taxon>Nostocales</taxon>
        <taxon>Scytonemataceae</taxon>
        <taxon>Brasilonema</taxon>
        <taxon>Bromeliae group (in: Brasilonema)</taxon>
    </lineage>
</organism>
<proteinExistence type="predicted"/>
<dbReference type="PANTHER" id="PTHR48106:SF18">
    <property type="entry name" value="QUINONE OXIDOREDUCTASE PIG3"/>
    <property type="match status" value="1"/>
</dbReference>
<dbReference type="PANTHER" id="PTHR48106">
    <property type="entry name" value="QUINONE OXIDOREDUCTASE PIG3-RELATED"/>
    <property type="match status" value="1"/>
</dbReference>
<dbReference type="SUPFAM" id="SSF50129">
    <property type="entry name" value="GroES-like"/>
    <property type="match status" value="1"/>
</dbReference>
<dbReference type="InterPro" id="IPR036291">
    <property type="entry name" value="NAD(P)-bd_dom_sf"/>
</dbReference>
<dbReference type="InterPro" id="IPR020843">
    <property type="entry name" value="ER"/>
</dbReference>
<dbReference type="AlphaFoldDB" id="A0A856MEK5"/>
<dbReference type="SMART" id="SM00829">
    <property type="entry name" value="PKS_ER"/>
    <property type="match status" value="1"/>
</dbReference>
<dbReference type="EMBL" id="CP030118">
    <property type="protein sequence ID" value="QDL07487.1"/>
    <property type="molecule type" value="Genomic_DNA"/>
</dbReference>
<evidence type="ECO:0000256" key="2">
    <source>
        <dbReference type="ARBA" id="ARBA00023002"/>
    </source>
</evidence>
<keyword evidence="5" id="KW-1185">Reference proteome</keyword>
<dbReference type="SUPFAM" id="SSF51735">
    <property type="entry name" value="NAD(P)-binding Rossmann-fold domains"/>
    <property type="match status" value="1"/>
</dbReference>
<keyword evidence="2" id="KW-0560">Oxidoreductase</keyword>
<feature type="domain" description="Enoyl reductase (ER)" evidence="3">
    <location>
        <begin position="11"/>
        <end position="313"/>
    </location>
</feature>
<gene>
    <name evidence="4" type="ORF">DP114_05860</name>
</gene>
<dbReference type="GO" id="GO:0070402">
    <property type="term" value="F:NADPH binding"/>
    <property type="evidence" value="ECO:0007669"/>
    <property type="project" value="TreeGrafter"/>
</dbReference>
<evidence type="ECO:0000259" key="3">
    <source>
        <dbReference type="SMART" id="SM00829"/>
    </source>
</evidence>
<dbReference type="Proteomes" id="UP000503129">
    <property type="component" value="Chromosome"/>
</dbReference>
<dbReference type="CDD" id="cd08270">
    <property type="entry name" value="MDR4"/>
    <property type="match status" value="1"/>
</dbReference>
<sequence length="316" mass="33777">MAMRRLVTSPDAVGNLTFQDTEVPTPKANECLIRVKAFSMNRGELKRSQNDPLGTPIGWDVVGVVEQTAQDGSGPPTGTKIVALSIRSEGWAEYVAISTRFLAIIPQSVSYTDAATLPVAGLTALYAVEKGSRLLGSRVLITGATGGVGLFAMQLARMMGASVVAQIRQPAQEAFVRDYGADEVVMTETGQEAKQFAPYRLIVDGVGGELVGKLTAFLAQGGTCVCYGSSSGNEMKLSLADFYSENGGQRTLYGFTLYTEVELESASSGLARLLRLVEQGRLKTHIDRAVSWREADVTSADLIGRRFSGKAVLHVD</sequence>
<evidence type="ECO:0000313" key="5">
    <source>
        <dbReference type="Proteomes" id="UP000503129"/>
    </source>
</evidence>
<name>A0A856MEK5_9CYAN</name>
<keyword evidence="1" id="KW-0521">NADP</keyword>
<reference evidence="4 5" key="1">
    <citation type="submission" date="2018-06" db="EMBL/GenBank/DDBJ databases">
        <title>Comparative genomics of Brasilonema spp. strains.</title>
        <authorList>
            <person name="Alvarenga D.O."/>
            <person name="Fiore M.F."/>
            <person name="Varani A.M."/>
        </authorList>
    </citation>
    <scope>NUCLEOTIDE SEQUENCE [LARGE SCALE GENOMIC DNA]</scope>
    <source>
        <strain evidence="4 5">CENA114</strain>
    </source>
</reference>
<dbReference type="Gene3D" id="3.90.180.10">
    <property type="entry name" value="Medium-chain alcohol dehydrogenases, catalytic domain"/>
    <property type="match status" value="1"/>
</dbReference>